<accession>A0A0D2CF62</accession>
<protein>
    <recommendedName>
        <fullName evidence="4">Integral membrane protein</fullName>
    </recommendedName>
</protein>
<dbReference type="Proteomes" id="UP000054466">
    <property type="component" value="Unassembled WGS sequence"/>
</dbReference>
<evidence type="ECO:0000256" key="1">
    <source>
        <dbReference type="SAM" id="Phobius"/>
    </source>
</evidence>
<dbReference type="HOGENOM" id="CLU_012946_0_0_1"/>
<dbReference type="InterPro" id="IPR026749">
    <property type="entry name" value="Tmem135"/>
</dbReference>
<gene>
    <name evidence="2" type="ORF">PV07_12120</name>
</gene>
<reference evidence="2 3" key="1">
    <citation type="submission" date="2015-01" db="EMBL/GenBank/DDBJ databases">
        <title>The Genome Sequence of Cladophialophora immunda CBS83496.</title>
        <authorList>
            <consortium name="The Broad Institute Genomics Platform"/>
            <person name="Cuomo C."/>
            <person name="de Hoog S."/>
            <person name="Gorbushina A."/>
            <person name="Stielow B."/>
            <person name="Teixiera M."/>
            <person name="Abouelleil A."/>
            <person name="Chapman S.B."/>
            <person name="Priest M."/>
            <person name="Young S.K."/>
            <person name="Wortman J."/>
            <person name="Nusbaum C."/>
            <person name="Birren B."/>
        </authorList>
    </citation>
    <scope>NUCLEOTIDE SEQUENCE [LARGE SCALE GENOMIC DNA]</scope>
    <source>
        <strain evidence="2 3">CBS 83496</strain>
    </source>
</reference>
<dbReference type="RefSeq" id="XP_016242425.1">
    <property type="nucleotide sequence ID" value="XM_016399613.1"/>
</dbReference>
<dbReference type="OrthoDB" id="4021778at2759"/>
<keyword evidence="3" id="KW-1185">Reference proteome</keyword>
<feature type="transmembrane region" description="Helical" evidence="1">
    <location>
        <begin position="404"/>
        <end position="424"/>
    </location>
</feature>
<keyword evidence="1" id="KW-1133">Transmembrane helix</keyword>
<dbReference type="VEuPathDB" id="FungiDB:PV07_12120"/>
<sequence length="496" mass="55963">MTGPGTTMHRETRAHLNTLKPLIRAYALGYLTVTAPRLFGFLRTLGRTRLHFREIFSILRKILITSTQLNRLPTAAAVIVGGATALPRLFQELLECVLSSLRRGPSVRLDRRLMACIRFLCSFCSAWLAFALLNRDETWVRKRAISRTNPTTNTSGLNTSSLHQLPPPSYHPHYAGKTIDFTAFAFCRALDVMVISLWTRTRTRSWHAEQRNPRLSNFIRKIADPSVFAGSAAIIMWSWFYSPERLPRSYNHWISKAADIDPRLIQALRLARQGNFVYGEDTGQAPLLIGLCRDLNLPEELADPSKTIPIPCELYHCGTGKSCEIHALSRFWRSWKFAMGIYLPLQLLTILRTPRLRSLLKAFPAAARSSSFLAGFVASFYYAVCLARTRLGPKIFSRKTVTPQMWDSGLCVLAGCLACGWSVLLEKPSRRQEIAFFVAPRALATILPRVYDQRYRHREQAIFATSVAIVLTALNSSNERNVRGVLGRILAGILQD</sequence>
<dbReference type="AlphaFoldDB" id="A0A0D2CF62"/>
<dbReference type="EMBL" id="KN847047">
    <property type="protein sequence ID" value="KIW22209.1"/>
    <property type="molecule type" value="Genomic_DNA"/>
</dbReference>
<name>A0A0D2CF62_9EURO</name>
<dbReference type="PANTHER" id="PTHR12459">
    <property type="entry name" value="TRANSMEMBRANE PROTEIN 135-RELATED"/>
    <property type="match status" value="1"/>
</dbReference>
<evidence type="ECO:0008006" key="4">
    <source>
        <dbReference type="Google" id="ProtNLM"/>
    </source>
</evidence>
<keyword evidence="1" id="KW-0472">Membrane</keyword>
<evidence type="ECO:0000313" key="3">
    <source>
        <dbReference type="Proteomes" id="UP000054466"/>
    </source>
</evidence>
<dbReference type="GeneID" id="27351314"/>
<evidence type="ECO:0000313" key="2">
    <source>
        <dbReference type="EMBL" id="KIW22209.1"/>
    </source>
</evidence>
<proteinExistence type="predicted"/>
<keyword evidence="1" id="KW-0812">Transmembrane</keyword>
<feature type="transmembrane region" description="Helical" evidence="1">
    <location>
        <begin position="365"/>
        <end position="384"/>
    </location>
</feature>
<dbReference type="PANTHER" id="PTHR12459:SF15">
    <property type="entry name" value="TRANSMEMBRANE PROTEIN 135"/>
    <property type="match status" value="1"/>
</dbReference>
<organism evidence="2 3">
    <name type="scientific">Cladophialophora immunda</name>
    <dbReference type="NCBI Taxonomy" id="569365"/>
    <lineage>
        <taxon>Eukaryota</taxon>
        <taxon>Fungi</taxon>
        <taxon>Dikarya</taxon>
        <taxon>Ascomycota</taxon>
        <taxon>Pezizomycotina</taxon>
        <taxon>Eurotiomycetes</taxon>
        <taxon>Chaetothyriomycetidae</taxon>
        <taxon>Chaetothyriales</taxon>
        <taxon>Herpotrichiellaceae</taxon>
        <taxon>Cladophialophora</taxon>
    </lineage>
</organism>